<dbReference type="InterPro" id="IPR010982">
    <property type="entry name" value="Lambda_DNA-bd_dom_sf"/>
</dbReference>
<feature type="domain" description="HTH cro/C1-type" evidence="1">
    <location>
        <begin position="11"/>
        <end position="63"/>
    </location>
</feature>
<dbReference type="Gene3D" id="1.10.260.40">
    <property type="entry name" value="lambda repressor-like DNA-binding domains"/>
    <property type="match status" value="1"/>
</dbReference>
<accession>A0A0F9E6I8</accession>
<reference evidence="2" key="1">
    <citation type="journal article" date="2015" name="Nature">
        <title>Complex archaea that bridge the gap between prokaryotes and eukaryotes.</title>
        <authorList>
            <person name="Spang A."/>
            <person name="Saw J.H."/>
            <person name="Jorgensen S.L."/>
            <person name="Zaremba-Niedzwiedzka K."/>
            <person name="Martijn J."/>
            <person name="Lind A.E."/>
            <person name="van Eijk R."/>
            <person name="Schleper C."/>
            <person name="Guy L."/>
            <person name="Ettema T.J."/>
        </authorList>
    </citation>
    <scope>NUCLEOTIDE SEQUENCE</scope>
</reference>
<evidence type="ECO:0000313" key="2">
    <source>
        <dbReference type="EMBL" id="KKL69643.1"/>
    </source>
</evidence>
<name>A0A0F9E6I8_9ZZZZ</name>
<gene>
    <name evidence="2" type="ORF">LCGC14_2112860</name>
</gene>
<dbReference type="SUPFAM" id="SSF47413">
    <property type="entry name" value="lambda repressor-like DNA-binding domains"/>
    <property type="match status" value="1"/>
</dbReference>
<dbReference type="PROSITE" id="PS50943">
    <property type="entry name" value="HTH_CROC1"/>
    <property type="match status" value="1"/>
</dbReference>
<dbReference type="AlphaFoldDB" id="A0A0F9E6I8"/>
<protein>
    <recommendedName>
        <fullName evidence="1">HTH cro/C1-type domain-containing protein</fullName>
    </recommendedName>
</protein>
<dbReference type="SMART" id="SM00530">
    <property type="entry name" value="HTH_XRE"/>
    <property type="match status" value="1"/>
</dbReference>
<organism evidence="2">
    <name type="scientific">marine sediment metagenome</name>
    <dbReference type="NCBI Taxonomy" id="412755"/>
    <lineage>
        <taxon>unclassified sequences</taxon>
        <taxon>metagenomes</taxon>
        <taxon>ecological metagenomes</taxon>
    </lineage>
</organism>
<proteinExistence type="predicted"/>
<dbReference type="Pfam" id="PF01381">
    <property type="entry name" value="HTH_3"/>
    <property type="match status" value="1"/>
</dbReference>
<dbReference type="GO" id="GO:0003677">
    <property type="term" value="F:DNA binding"/>
    <property type="evidence" value="ECO:0007669"/>
    <property type="project" value="InterPro"/>
</dbReference>
<dbReference type="CDD" id="cd00093">
    <property type="entry name" value="HTH_XRE"/>
    <property type="match status" value="1"/>
</dbReference>
<evidence type="ECO:0000259" key="1">
    <source>
        <dbReference type="PROSITE" id="PS50943"/>
    </source>
</evidence>
<dbReference type="InterPro" id="IPR001387">
    <property type="entry name" value="Cro/C1-type_HTH"/>
</dbReference>
<sequence length="68" mass="7589">MLDLRFTAGRIKALRKNLGLTQQQFGDRLGVRQTTVAHWERGTRTPTGYAALEALLSLEHGELPEVKA</sequence>
<comment type="caution">
    <text evidence="2">The sequence shown here is derived from an EMBL/GenBank/DDBJ whole genome shotgun (WGS) entry which is preliminary data.</text>
</comment>
<dbReference type="EMBL" id="LAZR01026148">
    <property type="protein sequence ID" value="KKL69643.1"/>
    <property type="molecule type" value="Genomic_DNA"/>
</dbReference>